<protein>
    <submittedName>
        <fullName evidence="5">Peptidoglycan/xylan/chitin deacetylase (PgdA/CDA1 family)</fullName>
    </submittedName>
</protein>
<feature type="chain" id="PRO_5036828231" evidence="3">
    <location>
        <begin position="20"/>
        <end position="259"/>
    </location>
</feature>
<keyword evidence="1" id="KW-0479">Metal-binding</keyword>
<dbReference type="PANTHER" id="PTHR10587">
    <property type="entry name" value="GLYCOSYL TRANSFERASE-RELATED"/>
    <property type="match status" value="1"/>
</dbReference>
<dbReference type="InterPro" id="IPR002509">
    <property type="entry name" value="NODB_dom"/>
</dbReference>
<keyword evidence="2" id="KW-0378">Hydrolase</keyword>
<dbReference type="InterPro" id="IPR050248">
    <property type="entry name" value="Polysacc_deacetylase_ArnD"/>
</dbReference>
<evidence type="ECO:0000313" key="6">
    <source>
        <dbReference type="Proteomes" id="UP000614047"/>
    </source>
</evidence>
<evidence type="ECO:0000256" key="1">
    <source>
        <dbReference type="ARBA" id="ARBA00022723"/>
    </source>
</evidence>
<dbReference type="Gene3D" id="3.20.20.370">
    <property type="entry name" value="Glycoside hydrolase/deacetylase"/>
    <property type="match status" value="1"/>
</dbReference>
<dbReference type="AlphaFoldDB" id="A0A931DA62"/>
<dbReference type="SUPFAM" id="SSF88713">
    <property type="entry name" value="Glycoside hydrolase/deacetylase"/>
    <property type="match status" value="1"/>
</dbReference>
<proteinExistence type="predicted"/>
<dbReference type="GO" id="GO:0016020">
    <property type="term" value="C:membrane"/>
    <property type="evidence" value="ECO:0007669"/>
    <property type="project" value="TreeGrafter"/>
</dbReference>
<sequence>MRSGNLAILVVLGLTLATACSGQGTKQRQAENARHQAALKKGAAPRQPRIPPPRRLDCARLKCVALTFDDGPGDHTARVLDSLRGVGARATFFMLGQNVASYPDVVRRMAFEGHELANHTWSHPVLTELSPAAVRAQVARTQQAIKEASGVTPTMFRPPYGATDARVGRAVGMPQILWSLDSMDWRYRSAKRNADIGVRKTKPGGVVLFHDIHKTTASAVPRILAGLKERGFTFVTVTELFQSRRLAPGSRYTELRETP</sequence>
<organism evidence="5 6">
    <name type="scientific">Actinomadura viridis</name>
    <dbReference type="NCBI Taxonomy" id="58110"/>
    <lineage>
        <taxon>Bacteria</taxon>
        <taxon>Bacillati</taxon>
        <taxon>Actinomycetota</taxon>
        <taxon>Actinomycetes</taxon>
        <taxon>Streptosporangiales</taxon>
        <taxon>Thermomonosporaceae</taxon>
        <taxon>Actinomadura</taxon>
    </lineage>
</organism>
<name>A0A931DA62_9ACTN</name>
<evidence type="ECO:0000256" key="3">
    <source>
        <dbReference type="SAM" id="SignalP"/>
    </source>
</evidence>
<dbReference type="Proteomes" id="UP000614047">
    <property type="component" value="Unassembled WGS sequence"/>
</dbReference>
<evidence type="ECO:0000259" key="4">
    <source>
        <dbReference type="PROSITE" id="PS51677"/>
    </source>
</evidence>
<dbReference type="Pfam" id="PF01522">
    <property type="entry name" value="Polysacc_deac_1"/>
    <property type="match status" value="1"/>
</dbReference>
<dbReference type="PANTHER" id="PTHR10587:SF133">
    <property type="entry name" value="CHITIN DEACETYLASE 1-RELATED"/>
    <property type="match status" value="1"/>
</dbReference>
<evidence type="ECO:0000313" key="5">
    <source>
        <dbReference type="EMBL" id="MBG6087314.1"/>
    </source>
</evidence>
<dbReference type="RefSeq" id="WP_307828770.1">
    <property type="nucleotide sequence ID" value="NZ_BAABES010000006.1"/>
</dbReference>
<keyword evidence="6" id="KW-1185">Reference proteome</keyword>
<gene>
    <name evidence="5" type="ORF">IW256_001427</name>
</gene>
<dbReference type="GO" id="GO:0016810">
    <property type="term" value="F:hydrolase activity, acting on carbon-nitrogen (but not peptide) bonds"/>
    <property type="evidence" value="ECO:0007669"/>
    <property type="project" value="InterPro"/>
</dbReference>
<dbReference type="GO" id="GO:0046872">
    <property type="term" value="F:metal ion binding"/>
    <property type="evidence" value="ECO:0007669"/>
    <property type="project" value="UniProtKB-KW"/>
</dbReference>
<dbReference type="PROSITE" id="PS51677">
    <property type="entry name" value="NODB"/>
    <property type="match status" value="1"/>
</dbReference>
<feature type="signal peptide" evidence="3">
    <location>
        <begin position="1"/>
        <end position="19"/>
    </location>
</feature>
<dbReference type="EMBL" id="JADOUA010000001">
    <property type="protein sequence ID" value="MBG6087314.1"/>
    <property type="molecule type" value="Genomic_DNA"/>
</dbReference>
<dbReference type="GO" id="GO:0005975">
    <property type="term" value="P:carbohydrate metabolic process"/>
    <property type="evidence" value="ECO:0007669"/>
    <property type="project" value="InterPro"/>
</dbReference>
<evidence type="ECO:0000256" key="2">
    <source>
        <dbReference type="ARBA" id="ARBA00022801"/>
    </source>
</evidence>
<keyword evidence="3" id="KW-0732">Signal</keyword>
<comment type="caution">
    <text evidence="5">The sequence shown here is derived from an EMBL/GenBank/DDBJ whole genome shotgun (WGS) entry which is preliminary data.</text>
</comment>
<reference evidence="5" key="1">
    <citation type="submission" date="2020-11" db="EMBL/GenBank/DDBJ databases">
        <title>Sequencing the genomes of 1000 actinobacteria strains.</title>
        <authorList>
            <person name="Klenk H.-P."/>
        </authorList>
    </citation>
    <scope>NUCLEOTIDE SEQUENCE</scope>
    <source>
        <strain evidence="5">DSM 43175</strain>
    </source>
</reference>
<dbReference type="PROSITE" id="PS51257">
    <property type="entry name" value="PROKAR_LIPOPROTEIN"/>
    <property type="match status" value="1"/>
</dbReference>
<dbReference type="CDD" id="cd10954">
    <property type="entry name" value="CE4_CtAXE_like"/>
    <property type="match status" value="1"/>
</dbReference>
<accession>A0A931DA62</accession>
<dbReference type="InterPro" id="IPR011330">
    <property type="entry name" value="Glyco_hydro/deAcase_b/a-brl"/>
</dbReference>
<feature type="domain" description="NodB homology" evidence="4">
    <location>
        <begin position="62"/>
        <end position="235"/>
    </location>
</feature>